<dbReference type="EMBL" id="LN649229">
    <property type="protein sequence ID" value="CEI66366.1"/>
    <property type="molecule type" value="Genomic_DNA"/>
</dbReference>
<accession>A0A2L2TRR0</accession>
<name>A0A2L2TRR0_9HYPO</name>
<sequence>MGNTSTSPSNPETKEKKSLYRRYKDSKAPVPLSDEDIQKYTGKTREELTTWADSTPGVGKNQLAGRAMIGETSGLAGVAMADGYGGWGPSAEPNDANRGMKFPPKAAEVPASEVQEIEVKEKK</sequence>
<organism evidence="2 3">
    <name type="scientific">Fusarium venenatum</name>
    <dbReference type="NCBI Taxonomy" id="56646"/>
    <lineage>
        <taxon>Eukaryota</taxon>
        <taxon>Fungi</taxon>
        <taxon>Dikarya</taxon>
        <taxon>Ascomycota</taxon>
        <taxon>Pezizomycotina</taxon>
        <taxon>Sordariomycetes</taxon>
        <taxon>Hypocreomycetidae</taxon>
        <taxon>Hypocreales</taxon>
        <taxon>Nectriaceae</taxon>
        <taxon>Fusarium</taxon>
    </lineage>
</organism>
<protein>
    <submittedName>
        <fullName evidence="2">Uncharacterized protein</fullName>
    </submittedName>
</protein>
<dbReference type="Proteomes" id="UP000245910">
    <property type="component" value="Chromosome I"/>
</dbReference>
<proteinExistence type="predicted"/>
<dbReference type="OrthoDB" id="4837859at2759"/>
<feature type="compositionally biased region" description="Polar residues" evidence="1">
    <location>
        <begin position="1"/>
        <end position="11"/>
    </location>
</feature>
<dbReference type="KEGG" id="fvn:FVRRES_02878"/>
<evidence type="ECO:0000313" key="2">
    <source>
        <dbReference type="EMBL" id="CEI66366.1"/>
    </source>
</evidence>
<evidence type="ECO:0000256" key="1">
    <source>
        <dbReference type="SAM" id="MobiDB-lite"/>
    </source>
</evidence>
<feature type="compositionally biased region" description="Basic and acidic residues" evidence="1">
    <location>
        <begin position="12"/>
        <end position="27"/>
    </location>
</feature>
<dbReference type="AlphaFoldDB" id="A0A2L2TRR0"/>
<keyword evidence="3" id="KW-1185">Reference proteome</keyword>
<reference evidence="3" key="1">
    <citation type="submission" date="2014-10" db="EMBL/GenBank/DDBJ databases">
        <authorList>
            <person name="King R."/>
        </authorList>
    </citation>
    <scope>NUCLEOTIDE SEQUENCE [LARGE SCALE GENOMIC DNA]</scope>
    <source>
        <strain evidence="3">A3/5</strain>
    </source>
</reference>
<feature type="region of interest" description="Disordered" evidence="1">
    <location>
        <begin position="88"/>
        <end position="123"/>
    </location>
</feature>
<dbReference type="GeneID" id="37254519"/>
<dbReference type="RefSeq" id="XP_025590083.1">
    <property type="nucleotide sequence ID" value="XM_025731015.2"/>
</dbReference>
<evidence type="ECO:0000313" key="3">
    <source>
        <dbReference type="Proteomes" id="UP000245910"/>
    </source>
</evidence>
<feature type="region of interest" description="Disordered" evidence="1">
    <location>
        <begin position="1"/>
        <end position="35"/>
    </location>
</feature>